<sequence length="228" mass="26788">MKKLLLSFLFALVIISCKNDPGKDTVDTIEETPTRTNDPLTTQIAFANGFENFEEVKQMNFTFNVKVNDTLRTERAWKWYPQEDRIELTEKGEIFTYINDGDLEEAEKPIDQKFINDSYWFLFPYQLIWSEYETEHIRNAISPISKEQMQQLTVRFEGDGGYTPGDSYHIFFNDDNMIREWTYESSGGRTLSTTWEDYETFEGITVAKTHKSEDGSFELFFTDIEVIK</sequence>
<dbReference type="RefSeq" id="WP_146829916.1">
    <property type="nucleotide sequence ID" value="NZ_CP042476.1"/>
</dbReference>
<accession>A0A5B8YKP2</accession>
<dbReference type="PROSITE" id="PS51257">
    <property type="entry name" value="PROKAR_LIPOPROTEIN"/>
    <property type="match status" value="1"/>
</dbReference>
<reference evidence="1 2" key="1">
    <citation type="submission" date="2019-08" db="EMBL/GenBank/DDBJ databases">
        <title>Antarcticibacterium arcticum sp. nov., a bacterium isolated from marine sediment of the Canadian Beaufort Sea.</title>
        <authorList>
            <person name="Lee Y.M."/>
            <person name="Baek K."/>
            <person name="Lee D.-H."/>
            <person name="Shin S.C."/>
            <person name="Jin Y.K."/>
            <person name="Park Y."/>
        </authorList>
    </citation>
    <scope>NUCLEOTIDE SEQUENCE [LARGE SCALE GENOMIC DNA]</scope>
    <source>
        <strain evidence="1 2">PAMC 28998</strain>
    </source>
</reference>
<organism evidence="1 2">
    <name type="scientific">Antarcticibacterium arcticum</name>
    <dbReference type="NCBI Taxonomy" id="2585771"/>
    <lineage>
        <taxon>Bacteria</taxon>
        <taxon>Pseudomonadati</taxon>
        <taxon>Bacteroidota</taxon>
        <taxon>Flavobacteriia</taxon>
        <taxon>Flavobacteriales</taxon>
        <taxon>Flavobacteriaceae</taxon>
        <taxon>Antarcticibacterium</taxon>
    </lineage>
</organism>
<protein>
    <submittedName>
        <fullName evidence="1">Uncharacterized protein</fullName>
    </submittedName>
</protein>
<proteinExistence type="predicted"/>
<evidence type="ECO:0000313" key="1">
    <source>
        <dbReference type="EMBL" id="QED36269.1"/>
    </source>
</evidence>
<dbReference type="Proteomes" id="UP000321954">
    <property type="component" value="Chromosome"/>
</dbReference>
<name>A0A5B8YKP2_9FLAO</name>
<dbReference type="KEGG" id="anp:FK178_00325"/>
<gene>
    <name evidence="1" type="ORF">FK178_00325</name>
</gene>
<evidence type="ECO:0000313" key="2">
    <source>
        <dbReference type="Proteomes" id="UP000321954"/>
    </source>
</evidence>
<dbReference type="EMBL" id="CP042476">
    <property type="protein sequence ID" value="QED36269.1"/>
    <property type="molecule type" value="Genomic_DNA"/>
</dbReference>
<keyword evidence="2" id="KW-1185">Reference proteome</keyword>
<dbReference type="OrthoDB" id="892266at2"/>
<dbReference type="AlphaFoldDB" id="A0A5B8YKP2"/>